<dbReference type="EMBL" id="CATOUU010000812">
    <property type="protein sequence ID" value="CAI9950474.1"/>
    <property type="molecule type" value="Genomic_DNA"/>
</dbReference>
<protein>
    <submittedName>
        <fullName evidence="3">Hypothetical_protein</fullName>
    </submittedName>
</protein>
<proteinExistence type="predicted"/>
<accession>A0AA86Q1L8</accession>
<feature type="transmembrane region" description="Helical" evidence="1">
    <location>
        <begin position="7"/>
        <end position="27"/>
    </location>
</feature>
<dbReference type="Proteomes" id="UP001642409">
    <property type="component" value="Unassembled WGS sequence"/>
</dbReference>
<keyword evidence="1" id="KW-0812">Transmembrane</keyword>
<sequence>MTIITHCYCLIVNLNMFIVLPSLLYYFQIKCKYNYEQYFSFQSLSSNDSIVLFEQKIQQNTTTILKQISLHNTRYKNNIIFSPTNYEPKRFIAFQYLKFLRFPGAFCCHFCHRSRFGSLLVYFNNRFLRYFVYFQPVNAEDFRDIQLLKVFKEVQFGADFEFGEFQDNLSFSQRCTDIFGCQSCLKRYYIVLQRENDES</sequence>
<name>A0AA86Q1L8_9EUKA</name>
<evidence type="ECO:0000313" key="3">
    <source>
        <dbReference type="EMBL" id="CAL6033048.1"/>
    </source>
</evidence>
<dbReference type="AlphaFoldDB" id="A0AA86Q1L8"/>
<dbReference type="EMBL" id="CAXDID020000124">
    <property type="protein sequence ID" value="CAL6033048.1"/>
    <property type="molecule type" value="Genomic_DNA"/>
</dbReference>
<comment type="caution">
    <text evidence="2">The sequence shown here is derived from an EMBL/GenBank/DDBJ whole genome shotgun (WGS) entry which is preliminary data.</text>
</comment>
<reference evidence="3 4" key="2">
    <citation type="submission" date="2024-07" db="EMBL/GenBank/DDBJ databases">
        <authorList>
            <person name="Akdeniz Z."/>
        </authorList>
    </citation>
    <scope>NUCLEOTIDE SEQUENCE [LARGE SCALE GENOMIC DNA]</scope>
</reference>
<organism evidence="2">
    <name type="scientific">Hexamita inflata</name>
    <dbReference type="NCBI Taxonomy" id="28002"/>
    <lineage>
        <taxon>Eukaryota</taxon>
        <taxon>Metamonada</taxon>
        <taxon>Diplomonadida</taxon>
        <taxon>Hexamitidae</taxon>
        <taxon>Hexamitinae</taxon>
        <taxon>Hexamita</taxon>
    </lineage>
</organism>
<evidence type="ECO:0000256" key="1">
    <source>
        <dbReference type="SAM" id="Phobius"/>
    </source>
</evidence>
<reference evidence="2" key="1">
    <citation type="submission" date="2023-06" db="EMBL/GenBank/DDBJ databases">
        <authorList>
            <person name="Kurt Z."/>
        </authorList>
    </citation>
    <scope>NUCLEOTIDE SEQUENCE</scope>
</reference>
<gene>
    <name evidence="3" type="ORF">HINF_LOCUS34782</name>
    <name evidence="2" type="ORF">HINF_LOCUS38119</name>
</gene>
<keyword evidence="1" id="KW-1133">Transmembrane helix</keyword>
<evidence type="ECO:0000313" key="2">
    <source>
        <dbReference type="EMBL" id="CAI9950474.1"/>
    </source>
</evidence>
<keyword evidence="1" id="KW-0472">Membrane</keyword>
<keyword evidence="4" id="KW-1185">Reference proteome</keyword>
<evidence type="ECO:0000313" key="4">
    <source>
        <dbReference type="Proteomes" id="UP001642409"/>
    </source>
</evidence>